<accession>A0ABV2BRQ7</accession>
<reference evidence="3 4" key="1">
    <citation type="submission" date="2024-06" db="EMBL/GenBank/DDBJ databases">
        <authorList>
            <person name="Li F."/>
        </authorList>
    </citation>
    <scope>NUCLEOTIDE SEQUENCE [LARGE SCALE GENOMIC DNA]</scope>
    <source>
        <strain evidence="3 4">GXAS 311</strain>
    </source>
</reference>
<comment type="caution">
    <text evidence="3">The sequence shown here is derived from an EMBL/GenBank/DDBJ whole genome shotgun (WGS) entry which is preliminary data.</text>
</comment>
<organism evidence="3 4">
    <name type="scientific">Aliikangiella maris</name>
    <dbReference type="NCBI Taxonomy" id="3162458"/>
    <lineage>
        <taxon>Bacteria</taxon>
        <taxon>Pseudomonadati</taxon>
        <taxon>Pseudomonadota</taxon>
        <taxon>Gammaproteobacteria</taxon>
        <taxon>Oceanospirillales</taxon>
        <taxon>Pleioneaceae</taxon>
        <taxon>Aliikangiella</taxon>
    </lineage>
</organism>
<evidence type="ECO:0000259" key="2">
    <source>
        <dbReference type="Pfam" id="PF04151"/>
    </source>
</evidence>
<protein>
    <submittedName>
        <fullName evidence="3">PPC domain-containing protein</fullName>
    </submittedName>
</protein>
<proteinExistence type="predicted"/>
<gene>
    <name evidence="3" type="ORF">ABVT43_05755</name>
</gene>
<feature type="domain" description="Peptidase C-terminal archaeal/bacterial" evidence="2">
    <location>
        <begin position="59"/>
        <end position="127"/>
    </location>
</feature>
<sequence length="144" mass="16290">MNQLAFYQFNRKSHCFSTMSIAIFLLMTSLSGETAKAATNVLIPNQVVIIEGKKDQQLLYQIDLTQSHSYLTVELSGGTGDADFYVKTGEFQAWPTTSDYNCRPYKSGNEESCYFENASGMEYFVMLKAYQAFEGVTLMAKYEQ</sequence>
<evidence type="ECO:0000256" key="1">
    <source>
        <dbReference type="SAM" id="SignalP"/>
    </source>
</evidence>
<dbReference type="RefSeq" id="WP_353874188.1">
    <property type="nucleotide sequence ID" value="NZ_JBEVCJ010000004.1"/>
</dbReference>
<name>A0ABV2BRQ7_9GAMM</name>
<dbReference type="Gene3D" id="2.60.120.380">
    <property type="match status" value="1"/>
</dbReference>
<dbReference type="EMBL" id="JBEVCJ010000004">
    <property type="protein sequence ID" value="MET1254625.1"/>
    <property type="molecule type" value="Genomic_DNA"/>
</dbReference>
<dbReference type="Pfam" id="PF04151">
    <property type="entry name" value="PPC"/>
    <property type="match status" value="1"/>
</dbReference>
<feature type="signal peptide" evidence="1">
    <location>
        <begin position="1"/>
        <end position="37"/>
    </location>
</feature>
<keyword evidence="1" id="KW-0732">Signal</keyword>
<keyword evidence="4" id="KW-1185">Reference proteome</keyword>
<evidence type="ECO:0000313" key="4">
    <source>
        <dbReference type="Proteomes" id="UP001548189"/>
    </source>
</evidence>
<feature type="chain" id="PRO_5046277934" evidence="1">
    <location>
        <begin position="38"/>
        <end position="144"/>
    </location>
</feature>
<dbReference type="InterPro" id="IPR007280">
    <property type="entry name" value="Peptidase_C_arc/bac"/>
</dbReference>
<dbReference type="Proteomes" id="UP001548189">
    <property type="component" value="Unassembled WGS sequence"/>
</dbReference>
<evidence type="ECO:0000313" key="3">
    <source>
        <dbReference type="EMBL" id="MET1254625.1"/>
    </source>
</evidence>